<evidence type="ECO:0000256" key="1">
    <source>
        <dbReference type="SAM" id="MobiDB-lite"/>
    </source>
</evidence>
<comment type="caution">
    <text evidence="2">The sequence shown here is derived from an EMBL/GenBank/DDBJ whole genome shotgun (WGS) entry which is preliminary data.</text>
</comment>
<accession>A0A398CM84</accession>
<gene>
    <name evidence="2" type="ORF">D3H35_14155</name>
</gene>
<organism evidence="2 3">
    <name type="scientific">Cohnella faecalis</name>
    <dbReference type="NCBI Taxonomy" id="2315694"/>
    <lineage>
        <taxon>Bacteria</taxon>
        <taxon>Bacillati</taxon>
        <taxon>Bacillota</taxon>
        <taxon>Bacilli</taxon>
        <taxon>Bacillales</taxon>
        <taxon>Paenibacillaceae</taxon>
        <taxon>Cohnella</taxon>
    </lineage>
</organism>
<evidence type="ECO:0000313" key="2">
    <source>
        <dbReference type="EMBL" id="RIE01918.1"/>
    </source>
</evidence>
<dbReference type="EMBL" id="QXJM01000039">
    <property type="protein sequence ID" value="RIE01918.1"/>
    <property type="molecule type" value="Genomic_DNA"/>
</dbReference>
<protein>
    <submittedName>
        <fullName evidence="2">Uncharacterized protein</fullName>
    </submittedName>
</protein>
<dbReference type="AlphaFoldDB" id="A0A398CM84"/>
<evidence type="ECO:0000313" key="3">
    <source>
        <dbReference type="Proteomes" id="UP000266340"/>
    </source>
</evidence>
<reference evidence="2 3" key="1">
    <citation type="submission" date="2018-09" db="EMBL/GenBank/DDBJ databases">
        <title>Cohnella cavernae sp. nov., isolated from a karst cave.</title>
        <authorList>
            <person name="Zhu H."/>
        </authorList>
    </citation>
    <scope>NUCLEOTIDE SEQUENCE [LARGE SCALE GENOMIC DNA]</scope>
    <source>
        <strain evidence="2 3">K2E09-144</strain>
    </source>
</reference>
<feature type="region of interest" description="Disordered" evidence="1">
    <location>
        <begin position="53"/>
        <end position="87"/>
    </location>
</feature>
<sequence length="87" mass="9172">MVQRTGNENPYSSANSRADFCAVGAVRLMAMYGQFFFSIVQLTISELRPCKTGTRTAKNSDGGLAAGMPPLNKAAIDPGEGESDGAR</sequence>
<name>A0A398CM84_9BACL</name>
<proteinExistence type="predicted"/>
<keyword evidence="3" id="KW-1185">Reference proteome</keyword>
<dbReference type="Proteomes" id="UP000266340">
    <property type="component" value="Unassembled WGS sequence"/>
</dbReference>